<dbReference type="Proteomes" id="UP000078541">
    <property type="component" value="Unassembled WGS sequence"/>
</dbReference>
<dbReference type="EMBL" id="KQ981645">
    <property type="protein sequence ID" value="KYN38672.1"/>
    <property type="molecule type" value="Genomic_DNA"/>
</dbReference>
<dbReference type="STRING" id="34720.A0A151JWD8"/>
<evidence type="ECO:0000259" key="1">
    <source>
        <dbReference type="PROSITE" id="PS50879"/>
    </source>
</evidence>
<dbReference type="GO" id="GO:0004523">
    <property type="term" value="F:RNA-DNA hybrid ribonuclease activity"/>
    <property type="evidence" value="ECO:0007669"/>
    <property type="project" value="InterPro"/>
</dbReference>
<dbReference type="PROSITE" id="PS50879">
    <property type="entry name" value="RNASE_H_1"/>
    <property type="match status" value="1"/>
</dbReference>
<feature type="domain" description="RNase H type-1" evidence="1">
    <location>
        <begin position="1"/>
        <end position="29"/>
    </location>
</feature>
<dbReference type="AlphaFoldDB" id="A0A151JWD8"/>
<evidence type="ECO:0000313" key="2">
    <source>
        <dbReference type="EMBL" id="KYN38672.1"/>
    </source>
</evidence>
<reference evidence="2 3" key="1">
    <citation type="submission" date="2016-03" db="EMBL/GenBank/DDBJ databases">
        <title>Trachymyrmex septentrionalis WGS genome.</title>
        <authorList>
            <person name="Nygaard S."/>
            <person name="Hu H."/>
            <person name="Boomsma J."/>
            <person name="Zhang G."/>
        </authorList>
    </citation>
    <scope>NUCLEOTIDE SEQUENCE [LARGE SCALE GENOMIC DNA]</scope>
    <source>
        <strain evidence="2">Tsep2-gDNA-1</strain>
        <tissue evidence="2">Whole body</tissue>
    </source>
</reference>
<organism evidence="2 3">
    <name type="scientific">Trachymyrmex septentrionalis</name>
    <dbReference type="NCBI Taxonomy" id="34720"/>
    <lineage>
        <taxon>Eukaryota</taxon>
        <taxon>Metazoa</taxon>
        <taxon>Ecdysozoa</taxon>
        <taxon>Arthropoda</taxon>
        <taxon>Hexapoda</taxon>
        <taxon>Insecta</taxon>
        <taxon>Pterygota</taxon>
        <taxon>Neoptera</taxon>
        <taxon>Endopterygota</taxon>
        <taxon>Hymenoptera</taxon>
        <taxon>Apocrita</taxon>
        <taxon>Aculeata</taxon>
        <taxon>Formicoidea</taxon>
        <taxon>Formicidae</taxon>
        <taxon>Myrmicinae</taxon>
        <taxon>Trachymyrmex</taxon>
    </lineage>
</organism>
<dbReference type="InterPro" id="IPR002156">
    <property type="entry name" value="RNaseH_domain"/>
</dbReference>
<name>A0A151JWD8_9HYME</name>
<evidence type="ECO:0000313" key="3">
    <source>
        <dbReference type="Proteomes" id="UP000078541"/>
    </source>
</evidence>
<sequence length="143" mass="16432">MRIDLAWISSHKGIQGSENADELAKLGIRNGIRMDKISYMDTLVEPKKREEIILINRIISNYYNLNVCFARIWSTRRLVLAGTPVNHVIFYCPVISPKSAKLISFIDKTFLNIPRDILSILKKPSVKICRLLLAFFKATNLRI</sequence>
<keyword evidence="3" id="KW-1185">Reference proteome</keyword>
<accession>A0A151JWD8</accession>
<protein>
    <recommendedName>
        <fullName evidence="1">RNase H type-1 domain-containing protein</fullName>
    </recommendedName>
</protein>
<proteinExistence type="predicted"/>
<dbReference type="GO" id="GO:0003676">
    <property type="term" value="F:nucleic acid binding"/>
    <property type="evidence" value="ECO:0007669"/>
    <property type="project" value="InterPro"/>
</dbReference>
<gene>
    <name evidence="2" type="ORF">ALC56_06952</name>
</gene>